<feature type="transmembrane region" description="Helical" evidence="1">
    <location>
        <begin position="278"/>
        <end position="297"/>
    </location>
</feature>
<keyword evidence="2" id="KW-0732">Signal</keyword>
<evidence type="ECO:0000313" key="4">
    <source>
        <dbReference type="EMBL" id="KAK9720132.1"/>
    </source>
</evidence>
<evidence type="ECO:0000259" key="3">
    <source>
        <dbReference type="Pfam" id="PF00089"/>
    </source>
</evidence>
<dbReference type="InterPro" id="IPR043504">
    <property type="entry name" value="Peptidase_S1_PA_chymotrypsin"/>
</dbReference>
<organism evidence="4 5">
    <name type="scientific">Popillia japonica</name>
    <name type="common">Japanese beetle</name>
    <dbReference type="NCBI Taxonomy" id="7064"/>
    <lineage>
        <taxon>Eukaryota</taxon>
        <taxon>Metazoa</taxon>
        <taxon>Ecdysozoa</taxon>
        <taxon>Arthropoda</taxon>
        <taxon>Hexapoda</taxon>
        <taxon>Insecta</taxon>
        <taxon>Pterygota</taxon>
        <taxon>Neoptera</taxon>
        <taxon>Endopterygota</taxon>
        <taxon>Coleoptera</taxon>
        <taxon>Polyphaga</taxon>
        <taxon>Scarabaeiformia</taxon>
        <taxon>Scarabaeidae</taxon>
        <taxon>Rutelinae</taxon>
        <taxon>Popillia</taxon>
    </lineage>
</organism>
<dbReference type="GO" id="GO:0004252">
    <property type="term" value="F:serine-type endopeptidase activity"/>
    <property type="evidence" value="ECO:0007669"/>
    <property type="project" value="InterPro"/>
</dbReference>
<evidence type="ECO:0000313" key="5">
    <source>
        <dbReference type="Proteomes" id="UP001458880"/>
    </source>
</evidence>
<gene>
    <name evidence="4" type="ORF">QE152_g22213</name>
</gene>
<evidence type="ECO:0000256" key="1">
    <source>
        <dbReference type="SAM" id="Phobius"/>
    </source>
</evidence>
<dbReference type="GO" id="GO:0006508">
    <property type="term" value="P:proteolysis"/>
    <property type="evidence" value="ECO:0007669"/>
    <property type="project" value="InterPro"/>
</dbReference>
<evidence type="ECO:0000256" key="2">
    <source>
        <dbReference type="SAM" id="SignalP"/>
    </source>
</evidence>
<dbReference type="Proteomes" id="UP001458880">
    <property type="component" value="Unassembled WGS sequence"/>
</dbReference>
<dbReference type="Gene3D" id="2.40.10.10">
    <property type="entry name" value="Trypsin-like serine proteases"/>
    <property type="match status" value="2"/>
</dbReference>
<dbReference type="InterPro" id="IPR009003">
    <property type="entry name" value="Peptidase_S1_PA"/>
</dbReference>
<dbReference type="AlphaFoldDB" id="A0AAW1KKW9"/>
<feature type="chain" id="PRO_5043766216" evidence="2">
    <location>
        <begin position="23"/>
        <end position="298"/>
    </location>
</feature>
<dbReference type="EMBL" id="JASPKY010000213">
    <property type="protein sequence ID" value="KAK9720132.1"/>
    <property type="molecule type" value="Genomic_DNA"/>
</dbReference>
<name>A0AAW1KKW9_POPJA</name>
<sequence length="298" mass="32462">MSFHFLYATASFLLFLCGIITGEPDTTEHVDVTEQANSTQTVPFNECLIPKLESFVVAINLEGKLRGTGTLILPGWLVTGEHCIEETPLKAANWAGYRVSSEMVGNQKDFVATISSCGSEQIDECVNPLKVVKLSIPTPKNSPHIPIVTRTEVFKDLNCGVYAVTKDKIVHATAEVLPEAACKHGLPRGSLICATISTDECFEPCGSALICNKRLFGVRLDTKSCPGGADNTLYFLSVAFQDFAVLGQLKAQSEKGFLGSLVSGRKSSRTDQYSRSDYIHVCLVVGVFCTFLDLIYLY</sequence>
<dbReference type="SUPFAM" id="SSF50494">
    <property type="entry name" value="Trypsin-like serine proteases"/>
    <property type="match status" value="1"/>
</dbReference>
<keyword evidence="1" id="KW-1133">Transmembrane helix</keyword>
<dbReference type="Pfam" id="PF00089">
    <property type="entry name" value="Trypsin"/>
    <property type="match status" value="1"/>
</dbReference>
<dbReference type="InterPro" id="IPR001254">
    <property type="entry name" value="Trypsin_dom"/>
</dbReference>
<feature type="signal peptide" evidence="2">
    <location>
        <begin position="1"/>
        <end position="22"/>
    </location>
</feature>
<keyword evidence="1" id="KW-0812">Transmembrane</keyword>
<reference evidence="4 5" key="1">
    <citation type="journal article" date="2024" name="BMC Genomics">
        <title>De novo assembly and annotation of Popillia japonica's genome with initial clues to its potential as an invasive pest.</title>
        <authorList>
            <person name="Cucini C."/>
            <person name="Boschi S."/>
            <person name="Funari R."/>
            <person name="Cardaioli E."/>
            <person name="Iannotti N."/>
            <person name="Marturano G."/>
            <person name="Paoli F."/>
            <person name="Bruttini M."/>
            <person name="Carapelli A."/>
            <person name="Frati F."/>
            <person name="Nardi F."/>
        </authorList>
    </citation>
    <scope>NUCLEOTIDE SEQUENCE [LARGE SCALE GENOMIC DNA]</scope>
    <source>
        <strain evidence="4">DMR45628</strain>
    </source>
</reference>
<feature type="domain" description="Peptidase S1" evidence="3">
    <location>
        <begin position="55"/>
        <end position="228"/>
    </location>
</feature>
<keyword evidence="1" id="KW-0472">Membrane</keyword>
<protein>
    <submittedName>
        <fullName evidence="4">Trypsin</fullName>
    </submittedName>
</protein>
<proteinExistence type="predicted"/>
<accession>A0AAW1KKW9</accession>
<keyword evidence="5" id="KW-1185">Reference proteome</keyword>
<comment type="caution">
    <text evidence="4">The sequence shown here is derived from an EMBL/GenBank/DDBJ whole genome shotgun (WGS) entry which is preliminary data.</text>
</comment>